<dbReference type="Proteomes" id="UP000009139">
    <property type="component" value="Chromosome"/>
</dbReference>
<dbReference type="InterPro" id="IPR058357">
    <property type="entry name" value="DUF8044"/>
</dbReference>
<keyword evidence="1" id="KW-0472">Membrane</keyword>
<dbReference type="AlphaFoldDB" id="G8ZJV8"/>
<proteinExistence type="predicted"/>
<accession>G8ZJV8</accession>
<organism evidence="2 3">
    <name type="scientific">Pyrococcus abyssi (strain GE5 / Orsay)</name>
    <dbReference type="NCBI Taxonomy" id="272844"/>
    <lineage>
        <taxon>Archaea</taxon>
        <taxon>Methanobacteriati</taxon>
        <taxon>Methanobacteriota</taxon>
        <taxon>Thermococci</taxon>
        <taxon>Thermococcales</taxon>
        <taxon>Thermococcaceae</taxon>
        <taxon>Pyrococcus</taxon>
    </lineage>
</organism>
<reference evidence="2 3" key="1">
    <citation type="journal article" date="2012" name="Curr. Microbiol.">
        <title>Re-annotation of two hyperthermophilic archaea Pyrococcus abyssi GE5 and Pyrococcus furiosus DSM 3638.</title>
        <authorList>
            <person name="Gao J."/>
            <person name="Wang J."/>
        </authorList>
    </citation>
    <scope>GENOME REANNOTATION</scope>
    <source>
        <strain evidence="3">GE5 / Orsay</strain>
    </source>
</reference>
<keyword evidence="1" id="KW-0812">Transmembrane</keyword>
<evidence type="ECO:0000256" key="1">
    <source>
        <dbReference type="SAM" id="Phobius"/>
    </source>
</evidence>
<protein>
    <submittedName>
        <fullName evidence="2">Uncharacterized protein</fullName>
    </submittedName>
</protein>
<sequence>MDVEDYMLLFLTAWILVSALATSKVDVFLTLALIGILIVRTVGSEFLSKRQKDNLSPIIEILLAIFVIIVLKKVYEVLSK</sequence>
<dbReference type="EMBL" id="HE613800">
    <property type="protein sequence ID" value="CCE71065.1"/>
    <property type="molecule type" value="Genomic_DNA"/>
</dbReference>
<comment type="miscellaneous">
    <text evidence="2">The sequence shown here is derived from an EMBL/GenBank/DDBJ third party annotation (TPA) entry.</text>
</comment>
<evidence type="ECO:0000313" key="3">
    <source>
        <dbReference type="Proteomes" id="UP000009139"/>
    </source>
</evidence>
<evidence type="ECO:0000313" key="2">
    <source>
        <dbReference type="EMBL" id="CCE71065.1"/>
    </source>
</evidence>
<keyword evidence="1" id="KW-1133">Transmembrane helix</keyword>
<name>G8ZJV8_PYRAB</name>
<gene>
    <name evidence="2" type="ordered locus">PAB1054.1n</name>
</gene>
<dbReference type="RefSeq" id="WP_048147100.1">
    <property type="nucleotide sequence ID" value="NC_000868.1"/>
</dbReference>
<dbReference type="Pfam" id="PF26161">
    <property type="entry name" value="DUF8044"/>
    <property type="match status" value="1"/>
</dbReference>
<dbReference type="OrthoDB" id="86141at2157"/>
<feature type="transmembrane region" description="Helical" evidence="1">
    <location>
        <begin position="55"/>
        <end position="75"/>
    </location>
</feature>